<name>A0A562M6U5_9SPHI</name>
<sequence length="226" mass="27022">MSDYFTEMNIALKEVTDEYGIMNLISIQKFYEDSYWERLASLSFFNKLYDEYRYHFLYEIQGLSSQIHFGIASSILFRDKISIKTGSPNVYNHRYTFMIESTIHCIYSFWNRVGLVLNTYLKNPKELKKTYFATVVPQLLIDHPALKEDKFYKWICKVKIDIEKLERNEFAHNNSLIMQNFLPKNNGRENFKELLKMPNLLLIHNKIIVEEIYNLVELVEKLETLI</sequence>
<dbReference type="RefSeq" id="WP_145330636.1">
    <property type="nucleotide sequence ID" value="NZ_VLKR01000040.1"/>
</dbReference>
<dbReference type="EMBL" id="VLKR01000040">
    <property type="protein sequence ID" value="TWI15665.1"/>
    <property type="molecule type" value="Genomic_DNA"/>
</dbReference>
<evidence type="ECO:0000313" key="1">
    <source>
        <dbReference type="EMBL" id="TWI15665.1"/>
    </source>
</evidence>
<protein>
    <recommendedName>
        <fullName evidence="3">Cthe-2314-like HEPN domain-containing protein</fullName>
    </recommendedName>
</protein>
<accession>A0A562M6U5</accession>
<dbReference type="Proteomes" id="UP000315908">
    <property type="component" value="Unassembled WGS sequence"/>
</dbReference>
<proteinExistence type="predicted"/>
<comment type="caution">
    <text evidence="1">The sequence shown here is derived from an EMBL/GenBank/DDBJ whole genome shotgun (WGS) entry which is preliminary data.</text>
</comment>
<dbReference type="AlphaFoldDB" id="A0A562M6U5"/>
<evidence type="ECO:0008006" key="3">
    <source>
        <dbReference type="Google" id="ProtNLM"/>
    </source>
</evidence>
<organism evidence="1 2">
    <name type="scientific">Sphingobacterium siyangense</name>
    <dbReference type="NCBI Taxonomy" id="459529"/>
    <lineage>
        <taxon>Bacteria</taxon>
        <taxon>Pseudomonadati</taxon>
        <taxon>Bacteroidota</taxon>
        <taxon>Sphingobacteriia</taxon>
        <taxon>Sphingobacteriales</taxon>
        <taxon>Sphingobacteriaceae</taxon>
        <taxon>Sphingobacterium</taxon>
    </lineage>
</organism>
<evidence type="ECO:0000313" key="2">
    <source>
        <dbReference type="Proteomes" id="UP000315908"/>
    </source>
</evidence>
<dbReference type="OrthoDB" id="791324at2"/>
<gene>
    <name evidence="1" type="ORF">IQ31_04948</name>
</gene>
<reference evidence="1 2" key="1">
    <citation type="journal article" date="2015" name="Stand. Genomic Sci.">
        <title>Genomic Encyclopedia of Bacterial and Archaeal Type Strains, Phase III: the genomes of soil and plant-associated and newly described type strains.</title>
        <authorList>
            <person name="Whitman W.B."/>
            <person name="Woyke T."/>
            <person name="Klenk H.P."/>
            <person name="Zhou Y."/>
            <person name="Lilburn T.G."/>
            <person name="Beck B.J."/>
            <person name="De Vos P."/>
            <person name="Vandamme P."/>
            <person name="Eisen J.A."/>
            <person name="Garrity G."/>
            <person name="Hugenholtz P."/>
            <person name="Kyrpides N.C."/>
        </authorList>
    </citation>
    <scope>NUCLEOTIDE SEQUENCE [LARGE SCALE GENOMIC DNA]</scope>
    <source>
        <strain evidence="1 2">CGMCC 1.6855</strain>
    </source>
</reference>